<dbReference type="Proteomes" id="UP000682733">
    <property type="component" value="Unassembled WGS sequence"/>
</dbReference>
<dbReference type="AlphaFoldDB" id="A0A816DGT5"/>
<keyword evidence="6" id="KW-1185">Reference proteome</keyword>
<reference evidence="3" key="1">
    <citation type="submission" date="2021-02" db="EMBL/GenBank/DDBJ databases">
        <authorList>
            <person name="Nowell W R."/>
        </authorList>
    </citation>
    <scope>NUCLEOTIDE SEQUENCE</scope>
</reference>
<comment type="caution">
    <text evidence="3">The sequence shown here is derived from an EMBL/GenBank/DDBJ whole genome shotgun (WGS) entry which is preliminary data.</text>
</comment>
<name>A0A816DGT5_9BILA</name>
<dbReference type="Proteomes" id="UP000663829">
    <property type="component" value="Unassembled WGS sequence"/>
</dbReference>
<dbReference type="EMBL" id="CAJNOK010050384">
    <property type="protein sequence ID" value="CAF1599963.1"/>
    <property type="molecule type" value="Genomic_DNA"/>
</dbReference>
<dbReference type="EMBL" id="CAJNOQ010045276">
    <property type="protein sequence ID" value="CAF1635777.1"/>
    <property type="molecule type" value="Genomic_DNA"/>
</dbReference>
<evidence type="ECO:0000313" key="2">
    <source>
        <dbReference type="EMBL" id="CAF1599963.1"/>
    </source>
</evidence>
<evidence type="ECO:0000256" key="1">
    <source>
        <dbReference type="SAM" id="MobiDB-lite"/>
    </source>
</evidence>
<evidence type="ECO:0000313" key="5">
    <source>
        <dbReference type="EMBL" id="CAF4540874.1"/>
    </source>
</evidence>
<feature type="region of interest" description="Disordered" evidence="1">
    <location>
        <begin position="74"/>
        <end position="103"/>
    </location>
</feature>
<dbReference type="EMBL" id="CAJOBA010074128">
    <property type="protein sequence ID" value="CAF4408137.1"/>
    <property type="molecule type" value="Genomic_DNA"/>
</dbReference>
<evidence type="ECO:0000313" key="3">
    <source>
        <dbReference type="EMBL" id="CAF1635777.1"/>
    </source>
</evidence>
<accession>A0A816DGT5</accession>
<protein>
    <submittedName>
        <fullName evidence="3">Uncharacterized protein</fullName>
    </submittedName>
</protein>
<dbReference type="Proteomes" id="UP000677228">
    <property type="component" value="Unassembled WGS sequence"/>
</dbReference>
<organism evidence="3 6">
    <name type="scientific">Didymodactylos carnosus</name>
    <dbReference type="NCBI Taxonomy" id="1234261"/>
    <lineage>
        <taxon>Eukaryota</taxon>
        <taxon>Metazoa</taxon>
        <taxon>Spiralia</taxon>
        <taxon>Gnathifera</taxon>
        <taxon>Rotifera</taxon>
        <taxon>Eurotatoria</taxon>
        <taxon>Bdelloidea</taxon>
        <taxon>Philodinida</taxon>
        <taxon>Philodinidae</taxon>
        <taxon>Didymodactylos</taxon>
    </lineage>
</organism>
<sequence>ITTEKSPVITTNVLSNSLETFMQTVDENQRILCELAGTDVIEEQNVEDKDLLDLTTMINYDDRELTKVFADVGLAEEDSNGSEGDESTPTEATDDDGHNDDYNIDDILHPLLVTTI</sequence>
<feature type="compositionally biased region" description="Acidic residues" evidence="1">
    <location>
        <begin position="74"/>
        <end position="94"/>
    </location>
</feature>
<feature type="non-terminal residue" evidence="3">
    <location>
        <position position="1"/>
    </location>
</feature>
<gene>
    <name evidence="3" type="ORF">GPM918_LOCUS44640</name>
    <name evidence="2" type="ORF">OVA965_LOCUS42034</name>
    <name evidence="5" type="ORF">SRO942_LOCUS46583</name>
    <name evidence="4" type="ORF">TMI583_LOCUS43830</name>
</gene>
<dbReference type="EMBL" id="CAJOBC010113570">
    <property type="protein sequence ID" value="CAF4540874.1"/>
    <property type="molecule type" value="Genomic_DNA"/>
</dbReference>
<dbReference type="Proteomes" id="UP000681722">
    <property type="component" value="Unassembled WGS sequence"/>
</dbReference>
<proteinExistence type="predicted"/>
<evidence type="ECO:0000313" key="6">
    <source>
        <dbReference type="Proteomes" id="UP000663829"/>
    </source>
</evidence>
<evidence type="ECO:0000313" key="4">
    <source>
        <dbReference type="EMBL" id="CAF4408137.1"/>
    </source>
</evidence>